<keyword evidence="5" id="KW-0812">Transmembrane</keyword>
<evidence type="ECO:0000256" key="4">
    <source>
        <dbReference type="SAM" id="Coils"/>
    </source>
</evidence>
<gene>
    <name evidence="9" type="ordered locus">Sama_0993</name>
</gene>
<dbReference type="InterPro" id="IPR011123">
    <property type="entry name" value="Y_Y_Y"/>
</dbReference>
<dbReference type="InterPro" id="IPR013655">
    <property type="entry name" value="PAS_fold_3"/>
</dbReference>
<dbReference type="InterPro" id="IPR013783">
    <property type="entry name" value="Ig-like_fold"/>
</dbReference>
<dbReference type="RefSeq" id="WP_011759109.1">
    <property type="nucleotide sequence ID" value="NC_008700.1"/>
</dbReference>
<dbReference type="Gene3D" id="3.30.450.20">
    <property type="entry name" value="PAS domain"/>
    <property type="match status" value="1"/>
</dbReference>
<dbReference type="PANTHER" id="PTHR43547">
    <property type="entry name" value="TWO-COMPONENT HISTIDINE KINASE"/>
    <property type="match status" value="1"/>
</dbReference>
<evidence type="ECO:0000259" key="8">
    <source>
        <dbReference type="PROSITE" id="PS50113"/>
    </source>
</evidence>
<dbReference type="InterPro" id="IPR036890">
    <property type="entry name" value="HATPase_C_sf"/>
</dbReference>
<dbReference type="SUPFAM" id="SSF55874">
    <property type="entry name" value="ATPase domain of HSP90 chaperone/DNA topoisomerase II/histidine kinase"/>
    <property type="match status" value="1"/>
</dbReference>
<comment type="catalytic activity">
    <reaction evidence="1">
        <text>ATP + protein L-histidine = ADP + protein N-phospho-L-histidine.</text>
        <dbReference type="EC" id="2.7.13.3"/>
    </reaction>
</comment>
<dbReference type="InterPro" id="IPR000014">
    <property type="entry name" value="PAS"/>
</dbReference>
<name>A1S494_SHEAM</name>
<dbReference type="InterPro" id="IPR005467">
    <property type="entry name" value="His_kinase_dom"/>
</dbReference>
<dbReference type="Gene3D" id="3.30.565.10">
    <property type="entry name" value="Histidine kinase-like ATPase, C-terminal domain"/>
    <property type="match status" value="1"/>
</dbReference>
<organism evidence="9 10">
    <name type="scientific">Shewanella amazonensis (strain ATCC BAA-1098 / SB2B)</name>
    <dbReference type="NCBI Taxonomy" id="326297"/>
    <lineage>
        <taxon>Bacteria</taxon>
        <taxon>Pseudomonadati</taxon>
        <taxon>Pseudomonadota</taxon>
        <taxon>Gammaproteobacteria</taxon>
        <taxon>Alteromonadales</taxon>
        <taxon>Shewanellaceae</taxon>
        <taxon>Shewanella</taxon>
    </lineage>
</organism>
<sequence>MKLILSSLILLCCSLLCAGAYGYKPAFQTLEAEHGLSMNTVNDLVTDSRGYLWIATQAGLNRYDGKHFKIYTQSDAPNGPSANDISFLHLSAKGELWLLTENAGVNLYQPLTDTFKVFGAEAGIPNVRFTGISEDASGALWLATDKLGVLEFSPSAGRVVKTHRIAGSGNVLGITADGRGGFWLAMLGGVSHLTQDGQSRSPDKLRGLSVSAMTIDPAGNLWLGTDNMELLRYGQDDDSLEDFSNLFPSDITRVAIADLLLDVYSHTNHHHNAISSNTIPATDNQGHLWISTSGAGLAELDIGKRRLERYEHSPADYRSLSNQTLTRLWLDEEQQLWIGTRSAGIARLSLPSRQLRHIHGQSFEKDNLQNSDIRSFFRDSQGQLWVGSTGGLLRAKESAEGEIIGFLPHGLPLPELTQAFISFIREDDDGQLWIGTRGLGLVIVSKDRQSFRQFRHDPGNSTSLPSNTLYSLFRDAQRQFWITTLDGGVARMDVNSGQFSAIDRSNSNLLPEDQVTGMAQSSDGTLWIATYGGGLAMLNTQGQYRHFNTDSTPALPSNHLFSIFMEDNGKLWLASDNGVISLDTQTMAVDRIDKSKGLIGDVVYLMILDAHHRLWAGTASGLSVIDTRTGKVRSFTREDGLQDNEFNFGAAFLDRDNSLYIGGINGFNHIHPEDLPRRAPPRAPSIQSLMLMNQPADLPQSAKGKGEPGTLKINHTDTLFALGYQSAALTDAHQLSYEYRMLGLDDNWFTDNDLQQATFTGLSPGLYQFEVRARNIDGAQSPITAMGITIEAAPWQTWWAYGLYLLIATCILGLLLYMKLSKYRAKMALMDKIAVSEQRLQQALSSSGDEFWDWEIAAQRLTRSNTYLSYPPQELNLANTLLVVIHPDDVAKVRAAMDDCLYRGVDEFEVSYRGRTGEDQWLWVLNHGKVISRDETGRPERIMGTVKNIQRLKEAEEALRELNAELEQRVTVRTQELQDKNEELNTLLEELRQTRDELLDKEKMATLGGLVASITHEVNTPIGISVTAASHLQDRVREFTAAFEKGEVDEDDFVLYQSEVNDCCKLMLTNLERAAKLISSFKKVSVDQSHEELREFDLSQYVDEIFLSLNPLLSRTPHKYSYECDPQLLVNSNPGIFYQIISNLFNNSIIHAYPDGRSGTLRLTIKRTPEGIVLDYRDDGCGMSQEIQDNIFTPFFTTKRGKGGSGLGMNIVYNLVHQVLEGDIELITAPHQGAHFIIRLPKSMELHRPQ</sequence>
<evidence type="ECO:0000313" key="9">
    <source>
        <dbReference type="EMBL" id="ABL99200.1"/>
    </source>
</evidence>
<dbReference type="EMBL" id="CP000507">
    <property type="protein sequence ID" value="ABL99200.1"/>
    <property type="molecule type" value="Genomic_DNA"/>
</dbReference>
<evidence type="ECO:0000256" key="3">
    <source>
        <dbReference type="ARBA" id="ARBA00022553"/>
    </source>
</evidence>
<dbReference type="Pfam" id="PF07494">
    <property type="entry name" value="Reg_prop"/>
    <property type="match status" value="5"/>
</dbReference>
<dbReference type="PANTHER" id="PTHR43547:SF2">
    <property type="entry name" value="HYBRID SIGNAL TRANSDUCTION HISTIDINE KINASE C"/>
    <property type="match status" value="1"/>
</dbReference>
<proteinExistence type="predicted"/>
<keyword evidence="3" id="KW-0597">Phosphoprotein</keyword>
<dbReference type="Gene3D" id="2.130.10.10">
    <property type="entry name" value="YVTN repeat-like/Quinoprotein amine dehydrogenase"/>
    <property type="match status" value="4"/>
</dbReference>
<dbReference type="KEGG" id="saz:Sama_0993"/>
<evidence type="ECO:0000256" key="5">
    <source>
        <dbReference type="SAM" id="Phobius"/>
    </source>
</evidence>
<dbReference type="SUPFAM" id="SSF63829">
    <property type="entry name" value="Calcium-dependent phosphotriesterase"/>
    <property type="match status" value="3"/>
</dbReference>
<dbReference type="eggNOG" id="COG3292">
    <property type="taxonomic scope" value="Bacteria"/>
</dbReference>
<dbReference type="InterPro" id="IPR011110">
    <property type="entry name" value="Reg_prop"/>
</dbReference>
<accession>A1S494</accession>
<dbReference type="InterPro" id="IPR035965">
    <property type="entry name" value="PAS-like_dom_sf"/>
</dbReference>
<dbReference type="STRING" id="326297.Sama_0993"/>
<protein>
    <recommendedName>
        <fullName evidence="2">histidine kinase</fullName>
        <ecNumber evidence="2">2.7.13.3</ecNumber>
    </recommendedName>
</protein>
<evidence type="ECO:0000256" key="1">
    <source>
        <dbReference type="ARBA" id="ARBA00000085"/>
    </source>
</evidence>
<dbReference type="PROSITE" id="PS50109">
    <property type="entry name" value="HIS_KIN"/>
    <property type="match status" value="1"/>
</dbReference>
<feature type="signal peptide" evidence="6">
    <location>
        <begin position="1"/>
        <end position="18"/>
    </location>
</feature>
<dbReference type="HOGENOM" id="CLU_000445_28_2_6"/>
<evidence type="ECO:0000256" key="6">
    <source>
        <dbReference type="SAM" id="SignalP"/>
    </source>
</evidence>
<keyword evidence="6" id="KW-0732">Signal</keyword>
<reference evidence="9 10" key="1">
    <citation type="submission" date="2006-12" db="EMBL/GenBank/DDBJ databases">
        <title>Complete sequence of Shewanella amazonensis SB2B.</title>
        <authorList>
            <consortium name="US DOE Joint Genome Institute"/>
            <person name="Copeland A."/>
            <person name="Lucas S."/>
            <person name="Lapidus A."/>
            <person name="Barry K."/>
            <person name="Detter J.C."/>
            <person name="Glavina del Rio T."/>
            <person name="Hammon N."/>
            <person name="Israni S."/>
            <person name="Dalin E."/>
            <person name="Tice H."/>
            <person name="Pitluck S."/>
            <person name="Munk A.C."/>
            <person name="Brettin T."/>
            <person name="Bruce D."/>
            <person name="Han C."/>
            <person name="Tapia R."/>
            <person name="Gilna P."/>
            <person name="Schmutz J."/>
            <person name="Larimer F."/>
            <person name="Land M."/>
            <person name="Hauser L."/>
            <person name="Kyrpides N."/>
            <person name="Mikhailova N."/>
            <person name="Fredrickson J."/>
            <person name="Richardson P."/>
        </authorList>
    </citation>
    <scope>NUCLEOTIDE SEQUENCE [LARGE SCALE GENOMIC DNA]</scope>
    <source>
        <strain evidence="10">ATCC BAA-1098 / SB2B</strain>
    </source>
</reference>
<dbReference type="Gene3D" id="1.10.287.130">
    <property type="match status" value="1"/>
</dbReference>
<dbReference type="eggNOG" id="COG5002">
    <property type="taxonomic scope" value="Bacteria"/>
</dbReference>
<dbReference type="SMART" id="SM00387">
    <property type="entry name" value="HATPase_c"/>
    <property type="match status" value="1"/>
</dbReference>
<dbReference type="Pfam" id="PF08447">
    <property type="entry name" value="PAS_3"/>
    <property type="match status" value="1"/>
</dbReference>
<dbReference type="InterPro" id="IPR004358">
    <property type="entry name" value="Sig_transdc_His_kin-like_C"/>
</dbReference>
<dbReference type="SUPFAM" id="SSF55785">
    <property type="entry name" value="PYP-like sensor domain (PAS domain)"/>
    <property type="match status" value="1"/>
</dbReference>
<dbReference type="InterPro" id="IPR003594">
    <property type="entry name" value="HATPase_dom"/>
</dbReference>
<dbReference type="OrthoDB" id="9772100at2"/>
<dbReference type="CDD" id="cd00130">
    <property type="entry name" value="PAS"/>
    <property type="match status" value="1"/>
</dbReference>
<dbReference type="AlphaFoldDB" id="A1S494"/>
<dbReference type="PROSITE" id="PS50113">
    <property type="entry name" value="PAC"/>
    <property type="match status" value="1"/>
</dbReference>
<dbReference type="Pfam" id="PF02518">
    <property type="entry name" value="HATPase_c"/>
    <property type="match status" value="1"/>
</dbReference>
<evidence type="ECO:0000256" key="2">
    <source>
        <dbReference type="ARBA" id="ARBA00012438"/>
    </source>
</evidence>
<keyword evidence="4" id="KW-0175">Coiled coil</keyword>
<feature type="chain" id="PRO_5002636962" description="histidine kinase" evidence="6">
    <location>
        <begin position="19"/>
        <end position="1250"/>
    </location>
</feature>
<feature type="transmembrane region" description="Helical" evidence="5">
    <location>
        <begin position="798"/>
        <end position="817"/>
    </location>
</feature>
<evidence type="ECO:0000259" key="7">
    <source>
        <dbReference type="PROSITE" id="PS50109"/>
    </source>
</evidence>
<dbReference type="EC" id="2.7.13.3" evidence="2"/>
<dbReference type="PRINTS" id="PR00344">
    <property type="entry name" value="BCTRLSENSOR"/>
</dbReference>
<dbReference type="Pfam" id="PF07495">
    <property type="entry name" value="Y_Y_Y"/>
    <property type="match status" value="1"/>
</dbReference>
<dbReference type="eggNOG" id="COG4191">
    <property type="taxonomic scope" value="Bacteria"/>
</dbReference>
<evidence type="ECO:0000313" key="10">
    <source>
        <dbReference type="Proteomes" id="UP000009175"/>
    </source>
</evidence>
<dbReference type="GO" id="GO:0000155">
    <property type="term" value="F:phosphorelay sensor kinase activity"/>
    <property type="evidence" value="ECO:0007669"/>
    <property type="project" value="TreeGrafter"/>
</dbReference>
<keyword evidence="10" id="KW-1185">Reference proteome</keyword>
<keyword evidence="5" id="KW-0472">Membrane</keyword>
<feature type="coiled-coil region" evidence="4">
    <location>
        <begin position="945"/>
        <end position="1004"/>
    </location>
</feature>
<dbReference type="InterPro" id="IPR015943">
    <property type="entry name" value="WD40/YVTN_repeat-like_dom_sf"/>
</dbReference>
<dbReference type="Proteomes" id="UP000009175">
    <property type="component" value="Chromosome"/>
</dbReference>
<dbReference type="InterPro" id="IPR000700">
    <property type="entry name" value="PAS-assoc_C"/>
</dbReference>
<keyword evidence="5" id="KW-1133">Transmembrane helix</keyword>
<dbReference type="Gene3D" id="2.60.40.10">
    <property type="entry name" value="Immunoglobulins"/>
    <property type="match status" value="1"/>
</dbReference>
<feature type="domain" description="Histidine kinase" evidence="7">
    <location>
        <begin position="1013"/>
        <end position="1244"/>
    </location>
</feature>
<feature type="domain" description="PAC" evidence="8">
    <location>
        <begin position="906"/>
        <end position="961"/>
    </location>
</feature>